<evidence type="ECO:0000256" key="3">
    <source>
        <dbReference type="ARBA" id="ARBA00022840"/>
    </source>
</evidence>
<dbReference type="GO" id="GO:0005886">
    <property type="term" value="C:plasma membrane"/>
    <property type="evidence" value="ECO:0007669"/>
    <property type="project" value="TreeGrafter"/>
</dbReference>
<dbReference type="GO" id="GO:0016887">
    <property type="term" value="F:ATP hydrolysis activity"/>
    <property type="evidence" value="ECO:0007669"/>
    <property type="project" value="TreeGrafter"/>
</dbReference>
<reference evidence="5 6" key="1">
    <citation type="submission" date="2019-07" db="EMBL/GenBank/DDBJ databases">
        <title>Whole genome shotgun sequence of Meiothermus hypogaeus NBRC 106114.</title>
        <authorList>
            <person name="Hosoyama A."/>
            <person name="Uohara A."/>
            <person name="Ohji S."/>
            <person name="Ichikawa N."/>
        </authorList>
    </citation>
    <scope>NUCLEOTIDE SEQUENCE [LARGE SCALE GENOMIC DNA]</scope>
    <source>
        <strain evidence="5 6">NBRC 106114</strain>
    </source>
</reference>
<dbReference type="Gene3D" id="3.40.50.300">
    <property type="entry name" value="P-loop containing nucleotide triphosphate hydrolases"/>
    <property type="match status" value="1"/>
</dbReference>
<name>A0A511R4V6_9DEIN</name>
<evidence type="ECO:0000259" key="4">
    <source>
        <dbReference type="Pfam" id="PF00437"/>
    </source>
</evidence>
<evidence type="ECO:0000313" key="6">
    <source>
        <dbReference type="Proteomes" id="UP000321197"/>
    </source>
</evidence>
<keyword evidence="3" id="KW-0067">ATP-binding</keyword>
<gene>
    <name evidence="5" type="ORF">MHY01S_28070</name>
</gene>
<comment type="caution">
    <text evidence="5">The sequence shown here is derived from an EMBL/GenBank/DDBJ whole genome shotgun (WGS) entry which is preliminary data.</text>
</comment>
<evidence type="ECO:0000313" key="5">
    <source>
        <dbReference type="EMBL" id="GEM84641.1"/>
    </source>
</evidence>
<dbReference type="GO" id="GO:0005524">
    <property type="term" value="F:ATP binding"/>
    <property type="evidence" value="ECO:0007669"/>
    <property type="project" value="UniProtKB-KW"/>
</dbReference>
<dbReference type="InterPro" id="IPR027417">
    <property type="entry name" value="P-loop_NTPase"/>
</dbReference>
<accession>A0A511R4V6</accession>
<comment type="similarity">
    <text evidence="1">Belongs to the GSP E family.</text>
</comment>
<dbReference type="PANTHER" id="PTHR30258:SF1">
    <property type="entry name" value="PROTEIN TRANSPORT PROTEIN HOFB HOMOLOG"/>
    <property type="match status" value="1"/>
</dbReference>
<dbReference type="SUPFAM" id="SSF52540">
    <property type="entry name" value="P-loop containing nucleoside triphosphate hydrolases"/>
    <property type="match status" value="1"/>
</dbReference>
<keyword evidence="2" id="KW-0547">Nucleotide-binding</keyword>
<evidence type="ECO:0000256" key="1">
    <source>
        <dbReference type="ARBA" id="ARBA00006611"/>
    </source>
</evidence>
<sequence length="85" mass="9364">MRGKSLYKGTGCDKCNGSGYKGRAAIHELMVLDDEIRRAIVEGQSATQIKEIARKGGMKTLREDGIQKAFMGLTTLEEVMARTNE</sequence>
<feature type="domain" description="Bacterial type II secretion system protein E" evidence="4">
    <location>
        <begin position="5"/>
        <end position="80"/>
    </location>
</feature>
<proteinExistence type="inferred from homology"/>
<evidence type="ECO:0000256" key="2">
    <source>
        <dbReference type="ARBA" id="ARBA00022741"/>
    </source>
</evidence>
<dbReference type="AlphaFoldDB" id="A0A511R4V6"/>
<dbReference type="InterPro" id="IPR001482">
    <property type="entry name" value="T2SS/T4SS_dom"/>
</dbReference>
<dbReference type="EMBL" id="BJXL01000117">
    <property type="protein sequence ID" value="GEM84641.1"/>
    <property type="molecule type" value="Genomic_DNA"/>
</dbReference>
<organism evidence="5 6">
    <name type="scientific">Meiothermus hypogaeus NBRC 106114</name>
    <dbReference type="NCBI Taxonomy" id="1227553"/>
    <lineage>
        <taxon>Bacteria</taxon>
        <taxon>Thermotogati</taxon>
        <taxon>Deinococcota</taxon>
        <taxon>Deinococci</taxon>
        <taxon>Thermales</taxon>
        <taxon>Thermaceae</taxon>
        <taxon>Meiothermus</taxon>
    </lineage>
</organism>
<dbReference type="PANTHER" id="PTHR30258">
    <property type="entry name" value="TYPE II SECRETION SYSTEM PROTEIN GSPE-RELATED"/>
    <property type="match status" value="1"/>
</dbReference>
<dbReference type="Proteomes" id="UP000321197">
    <property type="component" value="Unassembled WGS sequence"/>
</dbReference>
<dbReference type="Pfam" id="PF00437">
    <property type="entry name" value="T2SSE"/>
    <property type="match status" value="1"/>
</dbReference>
<protein>
    <recommendedName>
        <fullName evidence="4">Bacterial type II secretion system protein E domain-containing protein</fullName>
    </recommendedName>
</protein>